<keyword evidence="3" id="KW-1185">Reference proteome</keyword>
<comment type="caution">
    <text evidence="2">The sequence shown here is derived from an EMBL/GenBank/DDBJ whole genome shotgun (WGS) entry which is preliminary data.</text>
</comment>
<dbReference type="RefSeq" id="WP_344999474.1">
    <property type="nucleotide sequence ID" value="NZ_BAABFR010000086.1"/>
</dbReference>
<dbReference type="SUPFAM" id="SSF53300">
    <property type="entry name" value="vWA-like"/>
    <property type="match status" value="1"/>
</dbReference>
<dbReference type="Gene3D" id="3.40.50.410">
    <property type="entry name" value="von Willebrand factor, type A domain"/>
    <property type="match status" value="1"/>
</dbReference>
<sequence length="214" mass="22719">MTDPTSSLIAVLLDRSGSMESIRTDMIGGFAAFMDTQRTVPGDVRVTLAQFDTEYEVVYADRPLADVGPLVLQPRGMTALLDGIGQLTAEIGVGLARLPEDRRPGSVVVVVITDGLENSSVEYTRDAVAELIRRQESEYSWTYVFLGANMDAVAVGASLGFQPTRSLTYAPAAEGVAATYRAAARFVADVRSAPAGAPPPAGFTEEERSAARGD</sequence>
<accession>A0ABP8K6R8</accession>
<name>A0ABP8K6R8_9ACTN</name>
<feature type="compositionally biased region" description="Basic and acidic residues" evidence="1">
    <location>
        <begin position="205"/>
        <end position="214"/>
    </location>
</feature>
<dbReference type="EMBL" id="BAABFR010000086">
    <property type="protein sequence ID" value="GAA4401246.1"/>
    <property type="molecule type" value="Genomic_DNA"/>
</dbReference>
<dbReference type="Proteomes" id="UP001500635">
    <property type="component" value="Unassembled WGS sequence"/>
</dbReference>
<evidence type="ECO:0000256" key="1">
    <source>
        <dbReference type="SAM" id="MobiDB-lite"/>
    </source>
</evidence>
<organism evidence="2 3">
    <name type="scientific">Tsukamurella soli</name>
    <dbReference type="NCBI Taxonomy" id="644556"/>
    <lineage>
        <taxon>Bacteria</taxon>
        <taxon>Bacillati</taxon>
        <taxon>Actinomycetota</taxon>
        <taxon>Actinomycetes</taxon>
        <taxon>Mycobacteriales</taxon>
        <taxon>Tsukamurellaceae</taxon>
        <taxon>Tsukamurella</taxon>
    </lineage>
</organism>
<evidence type="ECO:0000313" key="3">
    <source>
        <dbReference type="Proteomes" id="UP001500635"/>
    </source>
</evidence>
<protein>
    <submittedName>
        <fullName evidence="2">VWA domain-containing protein</fullName>
    </submittedName>
</protein>
<feature type="region of interest" description="Disordered" evidence="1">
    <location>
        <begin position="192"/>
        <end position="214"/>
    </location>
</feature>
<proteinExistence type="predicted"/>
<dbReference type="CDD" id="cd00198">
    <property type="entry name" value="vWFA"/>
    <property type="match status" value="1"/>
</dbReference>
<reference evidence="3" key="1">
    <citation type="journal article" date="2019" name="Int. J. Syst. Evol. Microbiol.">
        <title>The Global Catalogue of Microorganisms (GCM) 10K type strain sequencing project: providing services to taxonomists for standard genome sequencing and annotation.</title>
        <authorList>
            <consortium name="The Broad Institute Genomics Platform"/>
            <consortium name="The Broad Institute Genome Sequencing Center for Infectious Disease"/>
            <person name="Wu L."/>
            <person name="Ma J."/>
        </authorList>
    </citation>
    <scope>NUCLEOTIDE SEQUENCE [LARGE SCALE GENOMIC DNA]</scope>
    <source>
        <strain evidence="3">JCM 17688</strain>
    </source>
</reference>
<gene>
    <name evidence="2" type="ORF">GCM10023147_40600</name>
</gene>
<evidence type="ECO:0000313" key="2">
    <source>
        <dbReference type="EMBL" id="GAA4401246.1"/>
    </source>
</evidence>
<dbReference type="InterPro" id="IPR036465">
    <property type="entry name" value="vWFA_dom_sf"/>
</dbReference>